<evidence type="ECO:0000313" key="2">
    <source>
        <dbReference type="Proteomes" id="UP000031563"/>
    </source>
</evidence>
<dbReference type="STRING" id="1221996.QY95_00067"/>
<protein>
    <submittedName>
        <fullName evidence="1">Uncharacterized protein</fullName>
    </submittedName>
</protein>
<dbReference type="EMBL" id="JWIR02000012">
    <property type="protein sequence ID" value="KKB42218.1"/>
    <property type="molecule type" value="Genomic_DNA"/>
</dbReference>
<dbReference type="AlphaFoldDB" id="A0A0F5I9V4"/>
<name>A0A0F5I9V4_BACTR</name>
<dbReference type="OrthoDB" id="2828299at2"/>
<organism evidence="1 2">
    <name type="scientific">Bacillus thermotolerans</name>
    <name type="common">Quasibacillus thermotolerans</name>
    <dbReference type="NCBI Taxonomy" id="1221996"/>
    <lineage>
        <taxon>Bacteria</taxon>
        <taxon>Bacillati</taxon>
        <taxon>Bacillota</taxon>
        <taxon>Bacilli</taxon>
        <taxon>Bacillales</taxon>
        <taxon>Bacillaceae</taxon>
        <taxon>Bacillus</taxon>
    </lineage>
</organism>
<keyword evidence="2" id="KW-1185">Reference proteome</keyword>
<gene>
    <name evidence="1" type="ORF">QY95_00067</name>
</gene>
<evidence type="ECO:0000313" key="1">
    <source>
        <dbReference type="EMBL" id="KKB42218.1"/>
    </source>
</evidence>
<proteinExistence type="predicted"/>
<comment type="caution">
    <text evidence="1">The sequence shown here is derived from an EMBL/GenBank/DDBJ whole genome shotgun (WGS) entry which is preliminary data.</text>
</comment>
<accession>A0A0F5I9V4</accession>
<dbReference type="Proteomes" id="UP000031563">
    <property type="component" value="Unassembled WGS sequence"/>
</dbReference>
<accession>A0A0F5I0N7</accession>
<reference evidence="1" key="1">
    <citation type="submission" date="2015-02" db="EMBL/GenBank/DDBJ databases">
        <title>Genome Assembly of Bacillaceae bacterium MTCC 8252.</title>
        <authorList>
            <person name="Verma A."/>
            <person name="Khatri I."/>
            <person name="Mual P."/>
            <person name="Subramanian S."/>
            <person name="Krishnamurthi S."/>
        </authorList>
    </citation>
    <scope>NUCLEOTIDE SEQUENCE [LARGE SCALE GENOMIC DNA]</scope>
    <source>
        <strain evidence="1">MTCC 8252</strain>
    </source>
</reference>
<dbReference type="RefSeq" id="WP_039231856.1">
    <property type="nucleotide sequence ID" value="NZ_JWIQ02000031.1"/>
</dbReference>
<sequence length="63" mass="7457">MRQLINGLTTHVQSKEQLAVIRLELDYELAVLFEAMQEKDKKKIEKSKDKLNELREQMLQLEA</sequence>